<feature type="binding site" evidence="11">
    <location>
        <position position="493"/>
    </location>
    <ligand>
        <name>Ca(2+)</name>
        <dbReference type="ChEBI" id="CHEBI:29108"/>
    </ligand>
</feature>
<evidence type="ECO:0000256" key="14">
    <source>
        <dbReference type="SAM" id="SignalP"/>
    </source>
</evidence>
<evidence type="ECO:0000256" key="6">
    <source>
        <dbReference type="ARBA" id="ARBA00022837"/>
    </source>
</evidence>
<accession>A0A9W8E3U6</accession>
<dbReference type="PANTHER" id="PTHR11742">
    <property type="entry name" value="MANNOSYL-OLIGOSACCHARIDE ALPHA-1,2-MANNOSIDASE-RELATED"/>
    <property type="match status" value="1"/>
</dbReference>
<keyword evidence="16" id="KW-1185">Reference proteome</keyword>
<evidence type="ECO:0000256" key="12">
    <source>
        <dbReference type="PIRSR" id="PIRSR601382-3"/>
    </source>
</evidence>
<feature type="active site" description="Proton donor" evidence="10">
    <location>
        <position position="117"/>
    </location>
</feature>
<dbReference type="InterPro" id="IPR012341">
    <property type="entry name" value="6hp_glycosidase-like_sf"/>
</dbReference>
<evidence type="ECO:0000256" key="11">
    <source>
        <dbReference type="PIRSR" id="PIRSR601382-2"/>
    </source>
</evidence>
<feature type="active site" evidence="10">
    <location>
        <position position="245"/>
    </location>
</feature>
<feature type="disulfide bond" evidence="12">
    <location>
        <begin position="310"/>
        <end position="339"/>
    </location>
</feature>
<dbReference type="GO" id="GO:0036503">
    <property type="term" value="P:ERAD pathway"/>
    <property type="evidence" value="ECO:0007669"/>
    <property type="project" value="UniProtKB-ARBA"/>
</dbReference>
<evidence type="ECO:0000256" key="1">
    <source>
        <dbReference type="ARBA" id="ARBA00001913"/>
    </source>
</evidence>
<dbReference type="GO" id="GO:0005783">
    <property type="term" value="C:endoplasmic reticulum"/>
    <property type="evidence" value="ECO:0007669"/>
    <property type="project" value="TreeGrafter"/>
</dbReference>
<comment type="catalytic activity">
    <reaction evidence="9">
        <text>N(4)-(alpha-D-Man-(1-&gt;2)-alpha-D-Man-(1-&gt;2)-alpha-D-Man-(1-&gt;3)-[alpha-D-Man-(1-&gt;2)-alpha-D-Man-(1-&gt;3)-[alpha-D-Man-(1-&gt;2)-alpha-D-Man-(1-&gt;6)]-alpha-D-Man-(1-&gt;6)]-beta-D-Man-(1-&gt;4)-beta-D-GlcNAc-(1-&gt;4)-beta-D-GlcNAc)-L-asparaginyl-[protein] (N-glucan mannose isomer 9A1,2,3B1,2,3) + 4 H2O = N(4)-(alpha-D-Man-(1-&gt;3)-[alpha-D-Man-(1-&gt;3)-[alpha-D-Man-(1-&gt;6)]-alpha-D-Man-(1-&gt;6)]-beta-D-Man-(1-&gt;4)-beta-D-GlcNAc-(1-&gt;4)-beta-D-GlcNAc)-L-asparaginyl-[protein] (N-glucan mannose isomer 5A1,2) + 4 beta-D-mannose</text>
        <dbReference type="Rhea" id="RHEA:56008"/>
        <dbReference type="Rhea" id="RHEA-COMP:14356"/>
        <dbReference type="Rhea" id="RHEA-COMP:14367"/>
        <dbReference type="ChEBI" id="CHEBI:15377"/>
        <dbReference type="ChEBI" id="CHEBI:28563"/>
        <dbReference type="ChEBI" id="CHEBI:59087"/>
        <dbReference type="ChEBI" id="CHEBI:139493"/>
        <dbReference type="EC" id="3.2.1.113"/>
    </reaction>
</comment>
<dbReference type="InterPro" id="IPR001382">
    <property type="entry name" value="Glyco_hydro_47"/>
</dbReference>
<feature type="chain" id="PRO_5040983909" description="alpha-1,2-Mannosidase" evidence="14">
    <location>
        <begin position="25"/>
        <end position="501"/>
    </location>
</feature>
<reference evidence="15" key="1">
    <citation type="submission" date="2022-07" db="EMBL/GenBank/DDBJ databases">
        <title>Phylogenomic reconstructions and comparative analyses of Kickxellomycotina fungi.</title>
        <authorList>
            <person name="Reynolds N.K."/>
            <person name="Stajich J.E."/>
            <person name="Barry K."/>
            <person name="Grigoriev I.V."/>
            <person name="Crous P."/>
            <person name="Smith M.E."/>
        </authorList>
    </citation>
    <scope>NUCLEOTIDE SEQUENCE</scope>
    <source>
        <strain evidence="15">RSA 1196</strain>
    </source>
</reference>
<dbReference type="PRINTS" id="PR00747">
    <property type="entry name" value="GLYHDRLASE47"/>
</dbReference>
<dbReference type="GO" id="GO:0016020">
    <property type="term" value="C:membrane"/>
    <property type="evidence" value="ECO:0007669"/>
    <property type="project" value="InterPro"/>
</dbReference>
<keyword evidence="13" id="KW-0326">Glycosidase</keyword>
<comment type="cofactor">
    <cofactor evidence="1 11">
        <name>Ca(2+)</name>
        <dbReference type="ChEBI" id="CHEBI:29108"/>
    </cofactor>
</comment>
<evidence type="ECO:0000256" key="10">
    <source>
        <dbReference type="PIRSR" id="PIRSR601382-1"/>
    </source>
</evidence>
<dbReference type="GO" id="GO:0005509">
    <property type="term" value="F:calcium ion binding"/>
    <property type="evidence" value="ECO:0007669"/>
    <property type="project" value="InterPro"/>
</dbReference>
<dbReference type="GO" id="GO:0005975">
    <property type="term" value="P:carbohydrate metabolic process"/>
    <property type="evidence" value="ECO:0007669"/>
    <property type="project" value="InterPro"/>
</dbReference>
<protein>
    <recommendedName>
        <fullName evidence="13">alpha-1,2-Mannosidase</fullName>
        <ecNumber evidence="13">3.2.1.-</ecNumber>
    </recommendedName>
</protein>
<evidence type="ECO:0000256" key="8">
    <source>
        <dbReference type="ARBA" id="ARBA00047669"/>
    </source>
</evidence>
<dbReference type="InterPro" id="IPR050749">
    <property type="entry name" value="Glycosyl_Hydrolase_47"/>
</dbReference>
<evidence type="ECO:0000256" key="4">
    <source>
        <dbReference type="ARBA" id="ARBA00022723"/>
    </source>
</evidence>
<evidence type="ECO:0000256" key="13">
    <source>
        <dbReference type="RuleBase" id="RU361193"/>
    </source>
</evidence>
<comment type="pathway">
    <text evidence="2">Protein modification; protein glycosylation.</text>
</comment>
<evidence type="ECO:0000313" key="16">
    <source>
        <dbReference type="Proteomes" id="UP001150925"/>
    </source>
</evidence>
<dbReference type="EMBL" id="JANBPY010000523">
    <property type="protein sequence ID" value="KAJ1966301.1"/>
    <property type="molecule type" value="Genomic_DNA"/>
</dbReference>
<proteinExistence type="inferred from homology"/>
<sequence>MVNYGKWCLAICIIGWFTLPCTQAAVNTTTLNYMRRQAVRRVTQRAWQAYITHARGFDELRPVGCEGVDNFGGLRIMAIDSLDTLWMMGLENEFWEAVELARGVNFTQVDGDLSFFETGIRVLGGLISAYELSQVQVLKDRAVEIGDVLLRAFDTPTGLPNSRVNPRRNQALGTDVVLAEVGTIQLEMAKLSQITGNPVYNEKAQEVITFINSLETYLPGLVPVFIDANTGEFRGDLVTFGALGDSYYEYLIKYAAMTRNTKGIHSQMYQQAIDSMGLYMLTTAKNHPDDWYLPELHRDTIRPTMQHLTCFAPGMLALGSDILNRPADLGVAKQLLKSCINFYQHTATGLGPEEIGFDPSDPTTDGTSKQAFQSCTTKPLTKDQESWQRKHGYYVKSPSYILRPETIESLLYLYRYTGNVSYQAMGWRFFESIEHHTRTSVAYSSIHDVNARSRSENLSDSMPSFFLAETLKYLYLLFSDKSVFSFRDYVFNTEAHPFKIM</sequence>
<evidence type="ECO:0000256" key="7">
    <source>
        <dbReference type="ARBA" id="ARBA00023157"/>
    </source>
</evidence>
<comment type="caution">
    <text evidence="15">The sequence shown here is derived from an EMBL/GenBank/DDBJ whole genome shotgun (WGS) entry which is preliminary data.</text>
</comment>
<feature type="signal peptide" evidence="14">
    <location>
        <begin position="1"/>
        <end position="24"/>
    </location>
</feature>
<keyword evidence="6 11" id="KW-0106">Calcium</keyword>
<keyword evidence="4 11" id="KW-0479">Metal-binding</keyword>
<dbReference type="Proteomes" id="UP001150925">
    <property type="component" value="Unassembled WGS sequence"/>
</dbReference>
<comment type="catalytic activity">
    <reaction evidence="8">
        <text>N(4)-(alpha-D-Man-(1-&gt;2)-alpha-D-Man-(1-&gt;2)-alpha-D-Man-(1-&gt;3)-[alpha-D-Man-(1-&gt;3)-[alpha-D-Man-(1-&gt;2)-alpha-D-Man-(1-&gt;6)]-alpha-D-Man-(1-&gt;6)]-beta-D-Man-(1-&gt;4)-beta-D-GlcNAc-(1-&gt;4)-beta-D-GlcNAc)-L-asparaginyl-[protein] (N-glucan mannose isomer 8A1,2,3B1,3) + 3 H2O = N(4)-(alpha-D-Man-(1-&gt;3)-[alpha-D-Man-(1-&gt;3)-[alpha-D-Man-(1-&gt;6)]-alpha-D-Man-(1-&gt;6)]-beta-D-Man-(1-&gt;4)-beta-D-GlcNAc-(1-&gt;4)-beta-D-GlcNAc)-L-asparaginyl-[protein] (N-glucan mannose isomer 5A1,2) + 3 beta-D-mannose</text>
        <dbReference type="Rhea" id="RHEA:56028"/>
        <dbReference type="Rhea" id="RHEA-COMP:14358"/>
        <dbReference type="Rhea" id="RHEA-COMP:14367"/>
        <dbReference type="ChEBI" id="CHEBI:15377"/>
        <dbReference type="ChEBI" id="CHEBI:28563"/>
        <dbReference type="ChEBI" id="CHEBI:59087"/>
        <dbReference type="ChEBI" id="CHEBI:60628"/>
        <dbReference type="EC" id="3.2.1.113"/>
    </reaction>
</comment>
<keyword evidence="7 12" id="KW-1015">Disulfide bond</keyword>
<feature type="active site" description="Proton donor" evidence="10">
    <location>
        <position position="353"/>
    </location>
</feature>
<evidence type="ECO:0000256" key="2">
    <source>
        <dbReference type="ARBA" id="ARBA00004922"/>
    </source>
</evidence>
<dbReference type="PANTHER" id="PTHR11742:SF55">
    <property type="entry name" value="ENDOPLASMIC RETICULUM MANNOSYL-OLIGOSACCHARIDE 1,2-ALPHA-MANNOSIDASE"/>
    <property type="match status" value="1"/>
</dbReference>
<evidence type="ECO:0000256" key="3">
    <source>
        <dbReference type="ARBA" id="ARBA00007658"/>
    </source>
</evidence>
<gene>
    <name evidence="15" type="ORF">IWQ62_002459</name>
</gene>
<dbReference type="SUPFAM" id="SSF48225">
    <property type="entry name" value="Seven-hairpin glycosidases"/>
    <property type="match status" value="1"/>
</dbReference>
<evidence type="ECO:0000313" key="15">
    <source>
        <dbReference type="EMBL" id="KAJ1966301.1"/>
    </source>
</evidence>
<dbReference type="Gene3D" id="1.50.10.10">
    <property type="match status" value="1"/>
</dbReference>
<feature type="active site" evidence="10">
    <location>
        <position position="405"/>
    </location>
</feature>
<dbReference type="EC" id="3.2.1.-" evidence="13"/>
<evidence type="ECO:0000256" key="9">
    <source>
        <dbReference type="ARBA" id="ARBA00048605"/>
    </source>
</evidence>
<dbReference type="OrthoDB" id="8118055at2759"/>
<comment type="similarity">
    <text evidence="3 13">Belongs to the glycosyl hydrolase 47 family.</text>
</comment>
<dbReference type="AlphaFoldDB" id="A0A9W8E3U6"/>
<keyword evidence="5 13" id="KW-0378">Hydrolase</keyword>
<dbReference type="GO" id="GO:0004571">
    <property type="term" value="F:mannosyl-oligosaccharide 1,2-alpha-mannosidase activity"/>
    <property type="evidence" value="ECO:0007669"/>
    <property type="project" value="UniProtKB-EC"/>
</dbReference>
<name>A0A9W8E3U6_9FUNG</name>
<dbReference type="Pfam" id="PF01532">
    <property type="entry name" value="Glyco_hydro_47"/>
    <property type="match status" value="1"/>
</dbReference>
<evidence type="ECO:0000256" key="5">
    <source>
        <dbReference type="ARBA" id="ARBA00022801"/>
    </source>
</evidence>
<keyword evidence="14" id="KW-0732">Signal</keyword>
<dbReference type="InterPro" id="IPR036026">
    <property type="entry name" value="Seven-hairpin_glycosidases"/>
</dbReference>
<organism evidence="15 16">
    <name type="scientific">Dispira parvispora</name>
    <dbReference type="NCBI Taxonomy" id="1520584"/>
    <lineage>
        <taxon>Eukaryota</taxon>
        <taxon>Fungi</taxon>
        <taxon>Fungi incertae sedis</taxon>
        <taxon>Zoopagomycota</taxon>
        <taxon>Kickxellomycotina</taxon>
        <taxon>Dimargaritomycetes</taxon>
        <taxon>Dimargaritales</taxon>
        <taxon>Dimargaritaceae</taxon>
        <taxon>Dispira</taxon>
    </lineage>
</organism>